<organism evidence="4 5">
    <name type="scientific">Pyrocoelia pectoralis</name>
    <dbReference type="NCBI Taxonomy" id="417401"/>
    <lineage>
        <taxon>Eukaryota</taxon>
        <taxon>Metazoa</taxon>
        <taxon>Ecdysozoa</taxon>
        <taxon>Arthropoda</taxon>
        <taxon>Hexapoda</taxon>
        <taxon>Insecta</taxon>
        <taxon>Pterygota</taxon>
        <taxon>Neoptera</taxon>
        <taxon>Endopterygota</taxon>
        <taxon>Coleoptera</taxon>
        <taxon>Polyphaga</taxon>
        <taxon>Elateriformia</taxon>
        <taxon>Elateroidea</taxon>
        <taxon>Lampyridae</taxon>
        <taxon>Lampyrinae</taxon>
        <taxon>Pyrocoelia</taxon>
    </lineage>
</organism>
<dbReference type="InterPro" id="IPR036770">
    <property type="entry name" value="Ankyrin_rpt-contain_sf"/>
</dbReference>
<dbReference type="Gene3D" id="1.25.40.20">
    <property type="entry name" value="Ankyrin repeat-containing domain"/>
    <property type="match status" value="1"/>
</dbReference>
<comment type="caution">
    <text evidence="4">The sequence shown here is derived from an EMBL/GenBank/DDBJ whole genome shotgun (WGS) entry which is preliminary data.</text>
</comment>
<evidence type="ECO:0008006" key="6">
    <source>
        <dbReference type="Google" id="ProtNLM"/>
    </source>
</evidence>
<reference evidence="4 5" key="1">
    <citation type="journal article" date="2024" name="Insects">
        <title>An Improved Chromosome-Level Genome Assembly of the Firefly Pyrocoelia pectoralis.</title>
        <authorList>
            <person name="Fu X."/>
            <person name="Meyer-Rochow V.B."/>
            <person name="Ballantyne L."/>
            <person name="Zhu X."/>
        </authorList>
    </citation>
    <scope>NUCLEOTIDE SEQUENCE [LARGE SCALE GENOMIC DNA]</scope>
    <source>
        <strain evidence="4">XCY_ONT2</strain>
    </source>
</reference>
<keyword evidence="5" id="KW-1185">Reference proteome</keyword>
<evidence type="ECO:0000313" key="4">
    <source>
        <dbReference type="EMBL" id="KAK5641296.1"/>
    </source>
</evidence>
<proteinExistence type="predicted"/>
<dbReference type="SUPFAM" id="SSF48403">
    <property type="entry name" value="Ankyrin repeat"/>
    <property type="match status" value="1"/>
</dbReference>
<dbReference type="PROSITE" id="PS50088">
    <property type="entry name" value="ANK_REPEAT"/>
    <property type="match status" value="2"/>
</dbReference>
<accession>A0AAN7VA34</accession>
<dbReference type="PROSITE" id="PS50297">
    <property type="entry name" value="ANK_REP_REGION"/>
    <property type="match status" value="2"/>
</dbReference>
<name>A0AAN7VA34_9COLE</name>
<feature type="repeat" description="ANK" evidence="3">
    <location>
        <begin position="7"/>
        <end position="39"/>
    </location>
</feature>
<dbReference type="PANTHER" id="PTHR24171:SF9">
    <property type="entry name" value="ANKYRIN REPEAT DOMAIN-CONTAINING PROTEIN 39"/>
    <property type="match status" value="1"/>
</dbReference>
<dbReference type="AlphaFoldDB" id="A0AAN7VA34"/>
<dbReference type="SMART" id="SM00248">
    <property type="entry name" value="ANK"/>
    <property type="match status" value="2"/>
</dbReference>
<protein>
    <recommendedName>
        <fullName evidence="6">Ankyrin repeat domain-containing protein</fullName>
    </recommendedName>
</protein>
<feature type="repeat" description="ANK" evidence="3">
    <location>
        <begin position="40"/>
        <end position="72"/>
    </location>
</feature>
<evidence type="ECO:0000256" key="1">
    <source>
        <dbReference type="ARBA" id="ARBA00022737"/>
    </source>
</evidence>
<dbReference type="PANTHER" id="PTHR24171">
    <property type="entry name" value="ANKYRIN REPEAT DOMAIN-CONTAINING PROTEIN 39-RELATED"/>
    <property type="match status" value="1"/>
</dbReference>
<evidence type="ECO:0000256" key="3">
    <source>
        <dbReference type="PROSITE-ProRule" id="PRU00023"/>
    </source>
</evidence>
<dbReference type="InterPro" id="IPR002110">
    <property type="entry name" value="Ankyrin_rpt"/>
</dbReference>
<dbReference type="EMBL" id="JAVRBK010000007">
    <property type="protein sequence ID" value="KAK5641296.1"/>
    <property type="molecule type" value="Genomic_DNA"/>
</dbReference>
<keyword evidence="1" id="KW-0677">Repeat</keyword>
<gene>
    <name evidence="4" type="ORF">RI129_009843</name>
</gene>
<keyword evidence="2 3" id="KW-0040">ANK repeat</keyword>
<evidence type="ECO:0000256" key="2">
    <source>
        <dbReference type="ARBA" id="ARBA00023043"/>
    </source>
</evidence>
<dbReference type="Proteomes" id="UP001329430">
    <property type="component" value="Chromosome 7"/>
</dbReference>
<evidence type="ECO:0000313" key="5">
    <source>
        <dbReference type="Proteomes" id="UP001329430"/>
    </source>
</evidence>
<sequence>MTIKNNDGYTPLDMAVEREHLNVVKTLLLKGSPVNSVNDEGNGALHHAAWHGQLDMALALLGKGADKTHKNKAGQTPRDMALARGHVDVANVL</sequence>
<dbReference type="Pfam" id="PF12796">
    <property type="entry name" value="Ank_2"/>
    <property type="match status" value="1"/>
</dbReference>